<accession>A0A813ESU6</accession>
<evidence type="ECO:0000256" key="2">
    <source>
        <dbReference type="ARBA" id="ARBA00012759"/>
    </source>
</evidence>
<evidence type="ECO:0000256" key="1">
    <source>
        <dbReference type="ARBA" id="ARBA00000707"/>
    </source>
</evidence>
<comment type="caution">
    <text evidence="6">Lacks conserved residue(s) required for the propagation of feature annotation.</text>
</comment>
<keyword evidence="3" id="KW-0645">Protease</keyword>
<dbReference type="PANTHER" id="PTHR13291">
    <property type="entry name" value="JOSEPHIN 1, 2"/>
    <property type="match status" value="1"/>
</dbReference>
<dbReference type="EC" id="3.4.19.12" evidence="2"/>
<dbReference type="EMBL" id="CAJNNW010022972">
    <property type="protein sequence ID" value="CAE8670042.1"/>
    <property type="molecule type" value="Genomic_DNA"/>
</dbReference>
<dbReference type="Gene3D" id="3.90.70.40">
    <property type="match status" value="1"/>
</dbReference>
<evidence type="ECO:0000313" key="12">
    <source>
        <dbReference type="EMBL" id="CAE8708664.1"/>
    </source>
</evidence>
<comment type="caution">
    <text evidence="8">The sequence shown here is derived from an EMBL/GenBank/DDBJ whole genome shotgun (WGS) entry which is preliminary data.</text>
</comment>
<keyword evidence="13" id="KW-1185">Reference proteome</keyword>
<proteinExistence type="predicted"/>
<organism evidence="8 13">
    <name type="scientific">Polarella glacialis</name>
    <name type="common">Dinoflagellate</name>
    <dbReference type="NCBI Taxonomy" id="89957"/>
    <lineage>
        <taxon>Eukaryota</taxon>
        <taxon>Sar</taxon>
        <taxon>Alveolata</taxon>
        <taxon>Dinophyceae</taxon>
        <taxon>Suessiales</taxon>
        <taxon>Suessiaceae</taxon>
        <taxon>Polarella</taxon>
    </lineage>
</organism>
<dbReference type="EMBL" id="CAJNNW010027549">
    <property type="protein sequence ID" value="CAE8691949.1"/>
    <property type="molecule type" value="Genomic_DNA"/>
</dbReference>
<dbReference type="PANTHER" id="PTHR13291:SF0">
    <property type="entry name" value="JOSEPHIN-LIKE PROTEIN"/>
    <property type="match status" value="1"/>
</dbReference>
<dbReference type="EMBL" id="CAJNNW010031736">
    <property type="protein sequence ID" value="CAE8708664.1"/>
    <property type="molecule type" value="Genomic_DNA"/>
</dbReference>
<keyword evidence="4" id="KW-0833">Ubl conjugation pathway</keyword>
<dbReference type="InterPro" id="IPR006155">
    <property type="entry name" value="Josephin"/>
</dbReference>
<evidence type="ECO:0000313" key="8">
    <source>
        <dbReference type="EMBL" id="CAE8604216.1"/>
    </source>
</evidence>
<dbReference type="GO" id="GO:0016579">
    <property type="term" value="P:protein deubiquitination"/>
    <property type="evidence" value="ECO:0007669"/>
    <property type="project" value="InterPro"/>
</dbReference>
<keyword evidence="5" id="KW-0378">Hydrolase</keyword>
<evidence type="ECO:0000313" key="9">
    <source>
        <dbReference type="EMBL" id="CAE8637763.1"/>
    </source>
</evidence>
<comment type="catalytic activity">
    <reaction evidence="1">
        <text>Thiol-dependent hydrolysis of ester, thioester, amide, peptide and isopeptide bonds formed by the C-terminal Gly of ubiquitin (a 76-residue protein attached to proteins as an intracellular targeting signal).</text>
        <dbReference type="EC" id="3.4.19.12"/>
    </reaction>
</comment>
<evidence type="ECO:0000313" key="13">
    <source>
        <dbReference type="Proteomes" id="UP000654075"/>
    </source>
</evidence>
<dbReference type="EMBL" id="CAJNNV010031763">
    <property type="protein sequence ID" value="CAE8637763.1"/>
    <property type="molecule type" value="Genomic_DNA"/>
</dbReference>
<dbReference type="GO" id="GO:0006508">
    <property type="term" value="P:proteolysis"/>
    <property type="evidence" value="ECO:0007669"/>
    <property type="project" value="UniProtKB-KW"/>
</dbReference>
<dbReference type="Proteomes" id="UP000654075">
    <property type="component" value="Unassembled WGS sequence"/>
</dbReference>
<evidence type="ECO:0000256" key="6">
    <source>
        <dbReference type="PROSITE-ProRule" id="PRU00331"/>
    </source>
</evidence>
<evidence type="ECO:0000313" key="10">
    <source>
        <dbReference type="EMBL" id="CAE8670042.1"/>
    </source>
</evidence>
<evidence type="ECO:0000313" key="11">
    <source>
        <dbReference type="EMBL" id="CAE8691949.1"/>
    </source>
</evidence>
<protein>
    <recommendedName>
        <fullName evidence="2">ubiquitinyl hydrolase 1</fullName>
        <ecNumber evidence="2">3.4.19.12</ecNumber>
    </recommendedName>
</protein>
<dbReference type="AlphaFoldDB" id="A0A813ESU6"/>
<sequence length="259" mass="28990">MCTWHLQRQESGALIFHERGAFLRLQCGLHALNNLFGEEWVDAQAMESLANALPQQELGGDDRLRSIFGAWLGDWDLQVIVAALESRGASIVHHVMASSGEKGYNRMEDRGCLLALKEVEREVRLKSSRQTLLGVIVNSPSQSFWGRAVGGRHWYTVAPRWSSEEAAGGESRWWNLDSKLEEPKSIEAPSADSLPLPFFGQLLDTGCHLFFVADAEIGETVKNPVADADPFDFCTKTTQLSRFHVAFEDKPSDKALRRY</sequence>
<dbReference type="OrthoDB" id="422700at2759"/>
<dbReference type="InterPro" id="IPR040053">
    <property type="entry name" value="JOSD1/2"/>
</dbReference>
<dbReference type="SMART" id="SM01246">
    <property type="entry name" value="Josephin"/>
    <property type="match status" value="1"/>
</dbReference>
<evidence type="ECO:0000256" key="4">
    <source>
        <dbReference type="ARBA" id="ARBA00022786"/>
    </source>
</evidence>
<evidence type="ECO:0000259" key="7">
    <source>
        <dbReference type="PROSITE" id="PS50957"/>
    </source>
</evidence>
<dbReference type="EMBL" id="CAJNNV010016140">
    <property type="protein sequence ID" value="CAE8604216.1"/>
    <property type="molecule type" value="Genomic_DNA"/>
</dbReference>
<dbReference type="GO" id="GO:0004843">
    <property type="term" value="F:cysteine-type deubiquitinase activity"/>
    <property type="evidence" value="ECO:0007669"/>
    <property type="project" value="UniProtKB-EC"/>
</dbReference>
<name>A0A813ESU6_POLGL</name>
<gene>
    <name evidence="8" type="ORF">PGLA1383_LOCUS22388</name>
    <name evidence="9" type="ORF">PGLA1383_LOCUS53087</name>
    <name evidence="10" type="ORF">PGLA2088_LOCUS17352</name>
    <name evidence="11" type="ORF">PGLA2088_LOCUS27657</name>
    <name evidence="12" type="ORF">PGLA2088_LOCUS35024</name>
</gene>
<dbReference type="PROSITE" id="PS50957">
    <property type="entry name" value="JOSEPHIN"/>
    <property type="match status" value="1"/>
</dbReference>
<evidence type="ECO:0000256" key="3">
    <source>
        <dbReference type="ARBA" id="ARBA00022670"/>
    </source>
</evidence>
<dbReference type="Pfam" id="PF02099">
    <property type="entry name" value="Josephin"/>
    <property type="match status" value="1"/>
</dbReference>
<evidence type="ECO:0000256" key="5">
    <source>
        <dbReference type="ARBA" id="ARBA00022801"/>
    </source>
</evidence>
<reference evidence="8" key="1">
    <citation type="submission" date="2021-02" db="EMBL/GenBank/DDBJ databases">
        <authorList>
            <person name="Dougan E. K."/>
            <person name="Rhodes N."/>
            <person name="Thang M."/>
            <person name="Chan C."/>
        </authorList>
    </citation>
    <scope>NUCLEOTIDE SEQUENCE</scope>
</reference>
<feature type="domain" description="Josephin" evidence="7">
    <location>
        <begin position="12"/>
        <end position="227"/>
    </location>
</feature>
<dbReference type="Proteomes" id="UP000626109">
    <property type="component" value="Unassembled WGS sequence"/>
</dbReference>